<dbReference type="AlphaFoldDB" id="A0A9X5CDU8"/>
<reference evidence="4 5" key="1">
    <citation type="submission" date="2019-07" db="EMBL/GenBank/DDBJ databases">
        <title>Draft genome sequences of 15 bacterial species constituting the stable defined intestinal microbiota of the GM15 gnotobiotic mouse model.</title>
        <authorList>
            <person name="Elie C."/>
            <person name="Mathieu A."/>
            <person name="Saliou A."/>
            <person name="Darnaud M."/>
            <person name="Leulier F."/>
            <person name="Tamellini A."/>
        </authorList>
    </citation>
    <scope>NUCLEOTIDE SEQUENCE [LARGE SCALE GENOMIC DNA]</scope>
    <source>
        <strain evidence="5">ASF 502</strain>
    </source>
</reference>
<dbReference type="InterPro" id="IPR025857">
    <property type="entry name" value="MacB_PCD"/>
</dbReference>
<feature type="region of interest" description="Disordered" evidence="1">
    <location>
        <begin position="185"/>
        <end position="217"/>
    </location>
</feature>
<dbReference type="EMBL" id="VIRB01000076">
    <property type="protein sequence ID" value="NDO69441.1"/>
    <property type="molecule type" value="Genomic_DNA"/>
</dbReference>
<evidence type="ECO:0000256" key="1">
    <source>
        <dbReference type="SAM" id="MobiDB-lite"/>
    </source>
</evidence>
<organism evidence="4 5">
    <name type="scientific">Schaedlerella arabinosiphila</name>
    <dbReference type="NCBI Taxonomy" id="2044587"/>
    <lineage>
        <taxon>Bacteria</taxon>
        <taxon>Bacillati</taxon>
        <taxon>Bacillota</taxon>
        <taxon>Clostridia</taxon>
        <taxon>Lachnospirales</taxon>
        <taxon>Lachnospiraceae</taxon>
        <taxon>Schaedlerella</taxon>
    </lineage>
</organism>
<feature type="compositionally biased region" description="Gly residues" evidence="1">
    <location>
        <begin position="207"/>
        <end position="217"/>
    </location>
</feature>
<sequence length="395" mass="42412">MNVDFRKHRYMLFTLLLLILVNLFAVPRLYTLKGYADMLILCCPGGTLSASVWEQLKNQDANEKTEENELFSQAALWKSLKEITILSEQNGREQKVSCYQIKGQPGAVFGEGLLSGRYFTEKEDNVCLLDRDTARKLFGSEHVLGMEARINGTCCRIIGILSESRPVCVIPAGVGASSAGGIGAGGGASSAGETGAEGGAPSAGETGAEGGASSAGGTRVGGGISSAGADGGFDGAAVRKKESGQSSDLTISRMETLFGRAGGQRIDGHLYYMTACLIHFGAFSWIFVLAGIVLGKRTHKKRIAAVCLAAAAGTLWLGIRLAAPGSDYLPSYWSDFDFFSRIFQEKIKQIRELAAYQEFSAWQELFRAWQQVIGADIFGGMVCIISFYYTGYVKK</sequence>
<feature type="transmembrane region" description="Helical" evidence="2">
    <location>
        <begin position="368"/>
        <end position="389"/>
    </location>
</feature>
<dbReference type="RefSeq" id="WP_004074771.1">
    <property type="nucleotide sequence ID" value="NZ_VIRB01000076.1"/>
</dbReference>
<gene>
    <name evidence="4" type="ORF">FMM80_12435</name>
</gene>
<evidence type="ECO:0000313" key="4">
    <source>
        <dbReference type="EMBL" id="NDO69441.1"/>
    </source>
</evidence>
<dbReference type="OrthoDB" id="1864188at2"/>
<keyword evidence="2" id="KW-0812">Transmembrane</keyword>
<comment type="caution">
    <text evidence="4">The sequence shown here is derived from an EMBL/GenBank/DDBJ whole genome shotgun (WGS) entry which is preliminary data.</text>
</comment>
<keyword evidence="2" id="KW-1133">Transmembrane helix</keyword>
<keyword evidence="2" id="KW-0472">Membrane</keyword>
<evidence type="ECO:0000259" key="3">
    <source>
        <dbReference type="Pfam" id="PF12704"/>
    </source>
</evidence>
<protein>
    <submittedName>
        <fullName evidence="4">ABC transporter permease</fullName>
    </submittedName>
</protein>
<feature type="transmembrane region" description="Helical" evidence="2">
    <location>
        <begin position="303"/>
        <end position="323"/>
    </location>
</feature>
<proteinExistence type="predicted"/>
<feature type="domain" description="MacB-like periplasmic core" evidence="3">
    <location>
        <begin position="55"/>
        <end position="168"/>
    </location>
</feature>
<dbReference type="Proteomes" id="UP000474104">
    <property type="component" value="Unassembled WGS sequence"/>
</dbReference>
<evidence type="ECO:0000256" key="2">
    <source>
        <dbReference type="SAM" id="Phobius"/>
    </source>
</evidence>
<accession>A0A9X5CDU8</accession>
<feature type="compositionally biased region" description="Low complexity" evidence="1">
    <location>
        <begin position="190"/>
        <end position="206"/>
    </location>
</feature>
<dbReference type="Pfam" id="PF12704">
    <property type="entry name" value="MacB_PCD"/>
    <property type="match status" value="1"/>
</dbReference>
<evidence type="ECO:0000313" key="5">
    <source>
        <dbReference type="Proteomes" id="UP000474104"/>
    </source>
</evidence>
<feature type="transmembrane region" description="Helical" evidence="2">
    <location>
        <begin position="270"/>
        <end position="294"/>
    </location>
</feature>
<name>A0A9X5CDU8_9FIRM</name>